<name>A0A075R5P5_BRELA</name>
<dbReference type="RefSeq" id="WP_003335590.1">
    <property type="nucleotide sequence ID" value="NZ_CP007806.1"/>
</dbReference>
<protein>
    <submittedName>
        <fullName evidence="1">Uncharacterized protein</fullName>
    </submittedName>
</protein>
<accession>A0A075R5P5</accession>
<evidence type="ECO:0000313" key="1">
    <source>
        <dbReference type="EMBL" id="AIG24940.1"/>
    </source>
</evidence>
<dbReference type="KEGG" id="blr:BRLA_c005820"/>
<dbReference type="EMBL" id="CP007806">
    <property type="protein sequence ID" value="AIG24940.1"/>
    <property type="molecule type" value="Genomic_DNA"/>
</dbReference>
<dbReference type="AlphaFoldDB" id="A0A075R5P5"/>
<dbReference type="Proteomes" id="UP000005850">
    <property type="component" value="Chromosome"/>
</dbReference>
<reference evidence="1 2" key="1">
    <citation type="journal article" date="2011" name="J. Bacteriol.">
        <title>Genome sequence of Brevibacillus laterosporus LMG 15441, a pathogen of invertebrates.</title>
        <authorList>
            <person name="Djukic M."/>
            <person name="Poehlein A."/>
            <person name="Thurmer A."/>
            <person name="Daniel R."/>
        </authorList>
    </citation>
    <scope>NUCLEOTIDE SEQUENCE [LARGE SCALE GENOMIC DNA]</scope>
    <source>
        <strain evidence="1 2">LMG 15441</strain>
    </source>
</reference>
<evidence type="ECO:0000313" key="2">
    <source>
        <dbReference type="Proteomes" id="UP000005850"/>
    </source>
</evidence>
<gene>
    <name evidence="1" type="ORF">BRLA_c005820</name>
</gene>
<proteinExistence type="predicted"/>
<organism evidence="1 2">
    <name type="scientific">Brevibacillus laterosporus LMG 15441</name>
    <dbReference type="NCBI Taxonomy" id="1042163"/>
    <lineage>
        <taxon>Bacteria</taxon>
        <taxon>Bacillati</taxon>
        <taxon>Bacillota</taxon>
        <taxon>Bacilli</taxon>
        <taxon>Bacillales</taxon>
        <taxon>Paenibacillaceae</taxon>
        <taxon>Brevibacillus</taxon>
    </lineage>
</organism>
<dbReference type="HOGENOM" id="CLU_773099_0_0_9"/>
<keyword evidence="2" id="KW-1185">Reference proteome</keyword>
<dbReference type="eggNOG" id="ENOG5034BZF">
    <property type="taxonomic scope" value="Bacteria"/>
</dbReference>
<sequence>MKKLVLTGVLSVGTLLGANLPGLEVITASAAIPSSLSIAEGNSQQTLFEQQREKYTGIVTGKTNQGLTIFTENVPANVLTNINIGDSVDIYSSYSSKGAENKAEDFIIGTVIDSDSDYGYATVEYKSNEGKTEIVDVIFTEAHSYKAGDKVRVTNKSKWEHKKIGPNNAMFASGDSISKVAEKEGEDFIIGSITETDSDYVIVEYKSNEGKTENVDVLLPKGHFFKVGDKVKVTNKEKWEHKKIGLHHVKFASENSIFNVTKNDSEDSISKGAEKEAEDFIIGTVIDSDSDYGYATVEYKSNEGKTETVDVLFTEAHSYKVGDKVKVTNKSKWEHKKIGPNNVTFASGDYISKVTENE</sequence>